<dbReference type="InterPro" id="IPR000209">
    <property type="entry name" value="Peptidase_S8/S53_dom"/>
</dbReference>
<dbReference type="GO" id="GO:0004252">
    <property type="term" value="F:serine-type endopeptidase activity"/>
    <property type="evidence" value="ECO:0007669"/>
    <property type="project" value="UniProtKB-UniRule"/>
</dbReference>
<evidence type="ECO:0000256" key="4">
    <source>
        <dbReference type="ARBA" id="ARBA00022523"/>
    </source>
</evidence>
<keyword evidence="10" id="KW-0325">Glycoprotein</keyword>
<feature type="domain" description="Peptidase S8/S53" evidence="14">
    <location>
        <begin position="879"/>
        <end position="1336"/>
    </location>
</feature>
<keyword evidence="4" id="KW-0052">Apoplast</keyword>
<dbReference type="Gene3D" id="2.60.40.2310">
    <property type="match status" value="2"/>
</dbReference>
<dbReference type="InterPro" id="IPR023828">
    <property type="entry name" value="Peptidase_S8_Ser-AS"/>
</dbReference>
<organism evidence="18 20">
    <name type="scientific">Prunus armeniaca</name>
    <name type="common">Apricot</name>
    <name type="synonym">Armeniaca vulgaris</name>
    <dbReference type="NCBI Taxonomy" id="36596"/>
    <lineage>
        <taxon>Eukaryota</taxon>
        <taxon>Viridiplantae</taxon>
        <taxon>Streptophyta</taxon>
        <taxon>Embryophyta</taxon>
        <taxon>Tracheophyta</taxon>
        <taxon>Spermatophyta</taxon>
        <taxon>Magnoliopsida</taxon>
        <taxon>eudicotyledons</taxon>
        <taxon>Gunneridae</taxon>
        <taxon>Pentapetalae</taxon>
        <taxon>rosids</taxon>
        <taxon>fabids</taxon>
        <taxon>Rosales</taxon>
        <taxon>Rosaceae</taxon>
        <taxon>Amygdaloideae</taxon>
        <taxon>Amygdaleae</taxon>
        <taxon>Prunus</taxon>
    </lineage>
</organism>
<comment type="similarity">
    <text evidence="3 12">Belongs to the peptidase S8 family.</text>
</comment>
<dbReference type="CDD" id="cd04852">
    <property type="entry name" value="Peptidases_S8_3"/>
    <property type="match status" value="2"/>
</dbReference>
<gene>
    <name evidence="18" type="ORF">CURHAP_LOCUS35141</name>
    <name evidence="19" type="ORF">ORAREDHAP_LOCUS34581</name>
</gene>
<evidence type="ECO:0000259" key="17">
    <source>
        <dbReference type="Pfam" id="PF17766"/>
    </source>
</evidence>
<dbReference type="Pfam" id="PF05922">
    <property type="entry name" value="Inhibitor_I9"/>
    <property type="match status" value="2"/>
</dbReference>
<feature type="domain" description="Peptidase S8/S53" evidence="14">
    <location>
        <begin position="142"/>
        <end position="608"/>
    </location>
</feature>
<feature type="active site" description="Charge relay system" evidence="11 12">
    <location>
        <position position="226"/>
    </location>
</feature>
<evidence type="ECO:0000259" key="14">
    <source>
        <dbReference type="Pfam" id="PF00082"/>
    </source>
</evidence>
<evidence type="ECO:0000256" key="1">
    <source>
        <dbReference type="ARBA" id="ARBA00002076"/>
    </source>
</evidence>
<dbReference type="Pfam" id="PF00082">
    <property type="entry name" value="Peptidase_S8"/>
    <property type="match status" value="2"/>
</dbReference>
<dbReference type="EMBL" id="CAEKDK010000006">
    <property type="protein sequence ID" value="CAB4281918.1"/>
    <property type="molecule type" value="Genomic_DNA"/>
</dbReference>
<keyword evidence="21" id="KW-1185">Reference proteome</keyword>
<dbReference type="InterPro" id="IPR010259">
    <property type="entry name" value="S8pro/Inhibitor_I9"/>
</dbReference>
<protein>
    <recommendedName>
        <fullName evidence="22">Subtilisin-like protease</fullName>
    </recommendedName>
</protein>
<evidence type="ECO:0000313" key="20">
    <source>
        <dbReference type="Proteomes" id="UP000507222"/>
    </source>
</evidence>
<dbReference type="Gene3D" id="3.30.70.80">
    <property type="entry name" value="Peptidase S8 propeptide/proteinase inhibitor I9"/>
    <property type="match status" value="1"/>
</dbReference>
<accession>A0A6J5V7Q5</accession>
<keyword evidence="5" id="KW-0964">Secreted</keyword>
<reference evidence="18 20" key="2">
    <citation type="submission" date="2020-05" db="EMBL/GenBank/DDBJ databases">
        <authorList>
            <person name="Campoy J."/>
            <person name="Schneeberger K."/>
            <person name="Spophaly S."/>
        </authorList>
    </citation>
    <scope>NUCLEOTIDE SEQUENCE [LARGE SCALE GENOMIC DNA]</scope>
    <source>
        <strain evidence="18">PruArmRojPasFocal</strain>
    </source>
</reference>
<dbReference type="CDD" id="cd02120">
    <property type="entry name" value="PA_subtilisin_like"/>
    <property type="match status" value="2"/>
</dbReference>
<dbReference type="GO" id="GO:0006508">
    <property type="term" value="P:proteolysis"/>
    <property type="evidence" value="ECO:0007669"/>
    <property type="project" value="UniProtKB-KW"/>
</dbReference>
<evidence type="ECO:0000313" key="21">
    <source>
        <dbReference type="Proteomes" id="UP000507245"/>
    </source>
</evidence>
<evidence type="ECO:0000256" key="5">
    <source>
        <dbReference type="ARBA" id="ARBA00022525"/>
    </source>
</evidence>
<evidence type="ECO:0000256" key="11">
    <source>
        <dbReference type="PIRSR" id="PIRSR615500-1"/>
    </source>
</evidence>
<evidence type="ECO:0000256" key="2">
    <source>
        <dbReference type="ARBA" id="ARBA00004271"/>
    </source>
</evidence>
<evidence type="ECO:0000256" key="9">
    <source>
        <dbReference type="ARBA" id="ARBA00022825"/>
    </source>
</evidence>
<dbReference type="EMBL" id="CAEKKB010000006">
    <property type="protein sequence ID" value="CAB4312225.1"/>
    <property type="molecule type" value="Genomic_DNA"/>
</dbReference>
<keyword evidence="8 12" id="KW-0378">Hydrolase</keyword>
<name>A0A6J5V7Q5_PRUAR</name>
<feature type="signal peptide" evidence="13">
    <location>
        <begin position="1"/>
        <end position="25"/>
    </location>
</feature>
<feature type="domain" description="Inhibitor I9" evidence="16">
    <location>
        <begin position="766"/>
        <end position="847"/>
    </location>
</feature>
<comment type="function">
    <text evidence="1">Required for arbuscular mycorrhiza (AM) development during AM symbiosis with AM fungi (e.g. Glomeromycota intraradices).</text>
</comment>
<evidence type="ECO:0000259" key="16">
    <source>
        <dbReference type="Pfam" id="PF05922"/>
    </source>
</evidence>
<dbReference type="PROSITE" id="PS00138">
    <property type="entry name" value="SUBTILASE_SER"/>
    <property type="match status" value="1"/>
</dbReference>
<dbReference type="PANTHER" id="PTHR10795">
    <property type="entry name" value="PROPROTEIN CONVERTASE SUBTILISIN/KEXIN"/>
    <property type="match status" value="1"/>
</dbReference>
<dbReference type="SUPFAM" id="SSF52025">
    <property type="entry name" value="PA domain"/>
    <property type="match status" value="2"/>
</dbReference>
<dbReference type="GO" id="GO:0009610">
    <property type="term" value="P:response to symbiotic fungus"/>
    <property type="evidence" value="ECO:0007669"/>
    <property type="project" value="UniProtKB-ARBA"/>
</dbReference>
<dbReference type="PROSITE" id="PS51892">
    <property type="entry name" value="SUBTILASE"/>
    <property type="match status" value="2"/>
</dbReference>
<dbReference type="FunFam" id="3.30.70.80:FF:000002">
    <property type="entry name" value="Subtilisin-like protease SBT5.3"/>
    <property type="match status" value="2"/>
</dbReference>
<keyword evidence="7 13" id="KW-0732">Signal</keyword>
<dbReference type="InterPro" id="IPR003137">
    <property type="entry name" value="PA_domain"/>
</dbReference>
<comment type="subcellular location">
    <subcellularLocation>
        <location evidence="2">Secreted</location>
        <location evidence="2">Extracellular space</location>
        <location evidence="2">Apoplast</location>
    </subcellularLocation>
</comment>
<dbReference type="InterPro" id="IPR046450">
    <property type="entry name" value="PA_dom_sf"/>
</dbReference>
<feature type="active site" description="Charge relay system" evidence="12">
    <location>
        <position position="957"/>
    </location>
</feature>
<feature type="domain" description="PA" evidence="15">
    <location>
        <begin position="400"/>
        <end position="478"/>
    </location>
</feature>
<evidence type="ECO:0000256" key="7">
    <source>
        <dbReference type="ARBA" id="ARBA00022729"/>
    </source>
</evidence>
<keyword evidence="6 12" id="KW-0645">Protease</keyword>
<proteinExistence type="inferred from homology"/>
<feature type="domain" description="Subtilisin-like protease fibronectin type-III" evidence="17">
    <location>
        <begin position="1410"/>
        <end position="1506"/>
    </location>
</feature>
<evidence type="ECO:0000259" key="15">
    <source>
        <dbReference type="Pfam" id="PF02225"/>
    </source>
</evidence>
<dbReference type="Proteomes" id="UP000507245">
    <property type="component" value="Unassembled WGS sequence"/>
</dbReference>
<feature type="active site" description="Charge relay system" evidence="12">
    <location>
        <position position="1297"/>
    </location>
</feature>
<evidence type="ECO:0000256" key="10">
    <source>
        <dbReference type="ARBA" id="ARBA00023180"/>
    </source>
</evidence>
<dbReference type="InterPro" id="IPR036852">
    <property type="entry name" value="Peptidase_S8/S53_dom_sf"/>
</dbReference>
<evidence type="ECO:0000313" key="19">
    <source>
        <dbReference type="EMBL" id="CAB4312225.1"/>
    </source>
</evidence>
<dbReference type="InterPro" id="IPR041469">
    <property type="entry name" value="Subtilisin-like_FN3"/>
</dbReference>
<dbReference type="Proteomes" id="UP000507222">
    <property type="component" value="Unassembled WGS sequence"/>
</dbReference>
<feature type="domain" description="Inhibitor I9" evidence="16">
    <location>
        <begin position="29"/>
        <end position="114"/>
    </location>
</feature>
<feature type="active site" description="Charge relay system" evidence="12">
    <location>
        <position position="888"/>
    </location>
</feature>
<evidence type="ECO:0008006" key="22">
    <source>
        <dbReference type="Google" id="ProtNLM"/>
    </source>
</evidence>
<dbReference type="FunFam" id="3.40.50.200:FF:000006">
    <property type="entry name" value="Subtilisin-like protease SBT1.5"/>
    <property type="match status" value="2"/>
</dbReference>
<reference evidence="21" key="1">
    <citation type="journal article" date="2020" name="Genome Biol.">
        <title>Gamete binning: chromosome-level and haplotype-resolved genome assembly enabled by high-throughput single-cell sequencing of gamete genomes.</title>
        <authorList>
            <person name="Campoy J.A."/>
            <person name="Sun H."/>
            <person name="Goel M."/>
            <person name="Jiao W.-B."/>
            <person name="Folz-Donahue K."/>
            <person name="Wang N."/>
            <person name="Rubio M."/>
            <person name="Liu C."/>
            <person name="Kukat C."/>
            <person name="Ruiz D."/>
            <person name="Huettel B."/>
            <person name="Schneeberger K."/>
        </authorList>
    </citation>
    <scope>NUCLEOTIDE SEQUENCE [LARGE SCALE GENOMIC DNA]</scope>
    <source>
        <strain evidence="21">cv. Rojo Pasion</strain>
    </source>
</reference>
<dbReference type="OrthoDB" id="206201at2759"/>
<dbReference type="InterPro" id="IPR034197">
    <property type="entry name" value="Peptidases_S8_3"/>
</dbReference>
<feature type="domain" description="PA" evidence="15">
    <location>
        <begin position="1118"/>
        <end position="1211"/>
    </location>
</feature>
<evidence type="ECO:0000256" key="13">
    <source>
        <dbReference type="SAM" id="SignalP"/>
    </source>
</evidence>
<dbReference type="SUPFAM" id="SSF52743">
    <property type="entry name" value="Subtilisin-like"/>
    <property type="match status" value="2"/>
</dbReference>
<dbReference type="Pfam" id="PF02225">
    <property type="entry name" value="PA"/>
    <property type="match status" value="2"/>
</dbReference>
<dbReference type="InterPro" id="IPR037045">
    <property type="entry name" value="S8pro/Inhibitor_I9_sf"/>
</dbReference>
<evidence type="ECO:0000256" key="3">
    <source>
        <dbReference type="ARBA" id="ARBA00011073"/>
    </source>
</evidence>
<evidence type="ECO:0000256" key="12">
    <source>
        <dbReference type="PROSITE-ProRule" id="PRU01240"/>
    </source>
</evidence>
<dbReference type="InterPro" id="IPR045051">
    <property type="entry name" value="SBT"/>
</dbReference>
<dbReference type="Gene3D" id="3.40.50.200">
    <property type="entry name" value="Peptidase S8/S53 domain"/>
    <property type="match status" value="2"/>
</dbReference>
<feature type="active site" description="Charge relay system" evidence="11 12">
    <location>
        <position position="151"/>
    </location>
</feature>
<keyword evidence="9 12" id="KW-0720">Serine protease</keyword>
<dbReference type="InterPro" id="IPR015500">
    <property type="entry name" value="Peptidase_S8_subtilisin-rel"/>
</dbReference>
<feature type="active site" description="Charge relay system" evidence="11 12">
    <location>
        <position position="564"/>
    </location>
</feature>
<dbReference type="PRINTS" id="PR00723">
    <property type="entry name" value="SUBTILISIN"/>
</dbReference>
<dbReference type="FunFam" id="2.60.40.2310:FF:000001">
    <property type="entry name" value="Subtilisin-like protease SBT1.5"/>
    <property type="match status" value="1"/>
</dbReference>
<dbReference type="GO" id="GO:0009609">
    <property type="term" value="P:response to symbiotic bacterium"/>
    <property type="evidence" value="ECO:0007669"/>
    <property type="project" value="UniProtKB-ARBA"/>
</dbReference>
<dbReference type="Gene3D" id="3.50.30.30">
    <property type="match status" value="2"/>
</dbReference>
<dbReference type="FunFam" id="3.50.30.30:FF:000005">
    <property type="entry name" value="subtilisin-like protease SBT1.5"/>
    <property type="match status" value="2"/>
</dbReference>
<feature type="domain" description="Subtilisin-like protease fibronectin type-III" evidence="17">
    <location>
        <begin position="676"/>
        <end position="764"/>
    </location>
</feature>
<dbReference type="GO" id="GO:0048046">
    <property type="term" value="C:apoplast"/>
    <property type="evidence" value="ECO:0007669"/>
    <property type="project" value="UniProtKB-SubCell"/>
</dbReference>
<feature type="chain" id="PRO_5036181809" description="Subtilisin-like protease" evidence="13">
    <location>
        <begin position="26"/>
        <end position="1509"/>
    </location>
</feature>
<evidence type="ECO:0000256" key="6">
    <source>
        <dbReference type="ARBA" id="ARBA00022670"/>
    </source>
</evidence>
<dbReference type="Pfam" id="PF17766">
    <property type="entry name" value="fn3_6"/>
    <property type="match status" value="2"/>
</dbReference>
<evidence type="ECO:0000256" key="8">
    <source>
        <dbReference type="ARBA" id="ARBA00022801"/>
    </source>
</evidence>
<sequence>MGSSILLPFLLSVLLFSLFQIPVHAAKNSYIVYLGAQPHVLDPSSVDLDSVTNSHYNLLGSVLGSNERAQEAIFYSYNRNINGFAAILDDEEAAQIARDPNVLSVFPNRGRKLHTTRSWDFLGLEENGEVRRGSIWKKAQFGANTIIGNLDTGVWPESKSFSDEGIGPIPSKWRGICQLDTKNGSHCNRKLIGARYFSKGYLAYASTVNSSAAKTIQPNARDFGGHGSHTLSTAAGNFVPRASVFGNGNGTAKGGSPKARVAAYKVCWPPINGNECFDADIMAAFDAAISDGVDVLSVSLGGQAAEFFSDGIAIGSFHAVKKGISVVSSAGNSGPTPGTVSNVSPWLLTVGASTIDREFSSYVALGNKKHLKGASLSSGALPSKMFYPLISAVDGKAANASSSDAQLCKAGSLEKKKVEGKILVCIRGENARADKGQQAVLAGAVGMILVNDKLSGNEIIADPHLLPTSHVNYSDGKAVFAYIKSTKTPVAYLTRVKTEVGAKPAPFMASFSSRGPNTIEQSILKPDITAPGVSIIAAYTGAEGPTDQKFDKRRVSFNTESGTSMSCPHVSGIVGLLKTLHPSWSPAAIKSAIMTTARKRDNNKEAMQDSSKARATPFAYGAGHVQPNRAMDPGLVYDLTTDDYLNFLCARGYNATLLKVFSNEPHTCPKAYSLADFNYPSVTVPDLHDKPVAVTRRVKNVGSPGTYVVHIKEPAGVSVSVKPSSMQFKTIGEEKKFKVVLKPKVQGTQDYVFGELNWSDGKHNQSFIVYLGAHSHGPDPSSLDLDSVRKFHYDFLGSFLRSNKSAKDVIFYSYTRHINGFAAILEEEEAADIAEHPNVISVFLNKGSKLETTRSWNFLGLERNGLIPSHSIWMKARLGEDTIIANIDTGVWPESKSFSDEGLGPVPSKWRGICQHDTKRVRCNRKLIGTRYFNNGLAMYAGPLNSSFSTARDYDGHGSHTLATAAGNFVPGVSVFGNGNGTAKGGSPRAHVAAYKVCWPPYEGVQCFDADVLAAFDAAISDGVDIISVSLGGGAQEFFKSSISIGAFHAVKHGIVVVSAAGNTGPNPGTVLNLSPWLLTVGAGTIDREFTSYVSLGNKKHLKGVSLSAKGLPSEKFYPLVSAAEAKHANASTAEAIICQGGTLDPRKVKGKILVCLREYNDNARTEKSWQADMAGAVGMILVNDEQSGNDVVADPHVLLVSHVNYTDGKYIFDYIKSTKTPMAYLTRVKTELGSKPAPFVATFSSRGPNLQEQGILKPDIIAPGVSIIAAYTEAAGPTSQISDTRRVPFNVQTGSSMACPHASGIAGLLRTLHPDWSPAAIKSAIMTTATTQDDHMEPILDDSSYVKATPFAYGSGHIQPNKAMDPGLVYNLTTLDYLNFLCARGYNETMIKSFSNSTYKCSKSFSLADFNYPSISVPNLSEDSVTINRKVTNVGSPGTYKVHVKEPSEVEVLVEPRRLKFKRIGEVKMFKVILKAKVKGKPQGYVFGELIWSDGSHYVKSPLAVKHY</sequence>
<evidence type="ECO:0000313" key="18">
    <source>
        <dbReference type="EMBL" id="CAB4281918.1"/>
    </source>
</evidence>